<evidence type="ECO:0000256" key="4">
    <source>
        <dbReference type="PROSITE-ProRule" id="PRU00433"/>
    </source>
</evidence>
<evidence type="ECO:0000313" key="7">
    <source>
        <dbReference type="EMBL" id="EEF60470.1"/>
    </source>
</evidence>
<dbReference type="Pfam" id="PF00034">
    <property type="entry name" value="Cytochrom_C"/>
    <property type="match status" value="1"/>
</dbReference>
<dbReference type="Proteomes" id="UP000003688">
    <property type="component" value="Unassembled WGS sequence"/>
</dbReference>
<organism evidence="7 8">
    <name type="scientific">Pedosphaera parvula (strain Ellin514)</name>
    <dbReference type="NCBI Taxonomy" id="320771"/>
    <lineage>
        <taxon>Bacteria</taxon>
        <taxon>Pseudomonadati</taxon>
        <taxon>Verrucomicrobiota</taxon>
        <taxon>Pedosphaerae</taxon>
        <taxon>Pedosphaerales</taxon>
        <taxon>Pedosphaeraceae</taxon>
        <taxon>Pedosphaera</taxon>
    </lineage>
</organism>
<keyword evidence="5" id="KW-0732">Signal</keyword>
<dbReference type="OrthoDB" id="174301at2"/>
<evidence type="ECO:0000256" key="2">
    <source>
        <dbReference type="ARBA" id="ARBA00022723"/>
    </source>
</evidence>
<dbReference type="PANTHER" id="PTHR33546">
    <property type="entry name" value="LARGE, MULTIFUNCTIONAL SECRETED PROTEIN-RELATED"/>
    <property type="match status" value="1"/>
</dbReference>
<keyword evidence="2 4" id="KW-0479">Metal-binding</keyword>
<dbReference type="SUPFAM" id="SSF48371">
    <property type="entry name" value="ARM repeat"/>
    <property type="match status" value="1"/>
</dbReference>
<dbReference type="GO" id="GO:0020037">
    <property type="term" value="F:heme binding"/>
    <property type="evidence" value="ECO:0007669"/>
    <property type="project" value="InterPro"/>
</dbReference>
<dbReference type="GO" id="GO:0009055">
    <property type="term" value="F:electron transfer activity"/>
    <property type="evidence" value="ECO:0007669"/>
    <property type="project" value="InterPro"/>
</dbReference>
<evidence type="ECO:0000256" key="3">
    <source>
        <dbReference type="ARBA" id="ARBA00023004"/>
    </source>
</evidence>
<dbReference type="AlphaFoldDB" id="B9XHX7"/>
<dbReference type="GO" id="GO:0046872">
    <property type="term" value="F:metal ion binding"/>
    <property type="evidence" value="ECO:0007669"/>
    <property type="project" value="UniProtKB-KW"/>
</dbReference>
<protein>
    <submittedName>
        <fullName evidence="7">Membrane-bound dehydrogenase domain protein</fullName>
    </submittedName>
</protein>
<feature type="domain" description="Cytochrome c" evidence="6">
    <location>
        <begin position="732"/>
        <end position="821"/>
    </location>
</feature>
<dbReference type="InterPro" id="IPR016024">
    <property type="entry name" value="ARM-type_fold"/>
</dbReference>
<dbReference type="Gene3D" id="1.10.760.10">
    <property type="entry name" value="Cytochrome c-like domain"/>
    <property type="match status" value="1"/>
</dbReference>
<feature type="signal peptide" evidence="5">
    <location>
        <begin position="1"/>
        <end position="22"/>
    </location>
</feature>
<dbReference type="PANTHER" id="PTHR33546:SF1">
    <property type="entry name" value="LARGE, MULTIFUNCTIONAL SECRETED PROTEIN"/>
    <property type="match status" value="1"/>
</dbReference>
<evidence type="ECO:0000313" key="8">
    <source>
        <dbReference type="Proteomes" id="UP000003688"/>
    </source>
</evidence>
<dbReference type="InterPro" id="IPR009056">
    <property type="entry name" value="Cyt_c-like_dom"/>
</dbReference>
<accession>B9XHX7</accession>
<dbReference type="Pfam" id="PF23500">
    <property type="entry name" value="DUF7133"/>
    <property type="match status" value="1"/>
</dbReference>
<proteinExistence type="predicted"/>
<dbReference type="InterPro" id="IPR011989">
    <property type="entry name" value="ARM-like"/>
</dbReference>
<sequence length="856" mass="94226" precursor="true">MKLSFRRTVLTFLAATCPLAQAQIGDKSDKRGEVQKSLVPRELIPPSPALSVVDALKSFKLQPGFHIECVASEPLVEDPVVAQFDPDGRLWVVEMRGFMPDLDGNGEDAPVGRVVVLTDTDGDGKMDKSTVFADGLVLPRALAFVGGGVLVGAPPHLYFLRDTNGDGKADEKIEIASDFGVAVDPKRPELANPEREPNSLLWGIDNWIYGAAYMTRFKYDQGEWKHGVTIFRGQWGLSQDENGRLFYNSNSDQLRYDAIPSTYIGRNPNFLQAHGNNVNAAENQFVWPARVNPGINRGYRPDMLRDGRLKEYTAACSPYVFYSDLFPQEFYGNVFVAEPAGNLVRRNILSETNGAVLGKNPYDKAEFLASTDERFRPVHFTTGPDGALYIVDLYRGVLQHRISLTTYLRNQSAERNLDKPIHLGRIYRVVPDGRDAMNKAHFSVESPLQWIDHLSHSNDWWRFTAQRLLVEKHDPVTIPALKSLALNGAQPLGRLHALWTLDGLKALDQSTAQKALTDKDARVRAAAMRLCENFFDSEEKAEVLNKLFALKTDAAPEVQLQLALTLGEAHDPQADFVLANLATTAQTNAFLPDAILSSVHGRELELLRKLVSTLDWKKPQGMQARVLSGLAACVVIQRQPERVQQLLALIADCGIAAQQQSLLDGIASTAGVTTKKPVKLAKAPQALTVLAGDTNDKISTRGKKISALFTWAGKPGAKPEPVIPPLTTEQQKRFEAGKPLFLGSCAACHQSHGMGMEGLAPPLVDSEWVLGSEQRLVRIALNGLHGPIKVNGKGYQLDMPSMGLFDDEQLAAILTYIRREWDNGGSPVDSATVKAIRAANAKRQEAWSSDELLKIQ</sequence>
<reference evidence="7 8" key="1">
    <citation type="journal article" date="2011" name="J. Bacteriol.">
        <title>Genome sequence of 'Pedosphaera parvula' Ellin514, an aerobic Verrucomicrobial isolate from pasture soil.</title>
        <authorList>
            <person name="Kant R."/>
            <person name="van Passel M.W."/>
            <person name="Sangwan P."/>
            <person name="Palva A."/>
            <person name="Lucas S."/>
            <person name="Copeland A."/>
            <person name="Lapidus A."/>
            <person name="Glavina Del Rio T."/>
            <person name="Dalin E."/>
            <person name="Tice H."/>
            <person name="Bruce D."/>
            <person name="Goodwin L."/>
            <person name="Pitluck S."/>
            <person name="Chertkov O."/>
            <person name="Larimer F.W."/>
            <person name="Land M.L."/>
            <person name="Hauser L."/>
            <person name="Brettin T.S."/>
            <person name="Detter J.C."/>
            <person name="Han S."/>
            <person name="de Vos W.M."/>
            <person name="Janssen P.H."/>
            <person name="Smidt H."/>
        </authorList>
    </citation>
    <scope>NUCLEOTIDE SEQUENCE [LARGE SCALE GENOMIC DNA]</scope>
    <source>
        <strain evidence="7 8">Ellin514</strain>
    </source>
</reference>
<dbReference type="EMBL" id="ABOX02000016">
    <property type="protein sequence ID" value="EEF60470.1"/>
    <property type="molecule type" value="Genomic_DNA"/>
</dbReference>
<dbReference type="Gene3D" id="2.120.10.30">
    <property type="entry name" value="TolB, C-terminal domain"/>
    <property type="match status" value="1"/>
</dbReference>
<dbReference type="STRING" id="320771.Cflav_PD3440"/>
<dbReference type="InterPro" id="IPR055557">
    <property type="entry name" value="DUF7133"/>
</dbReference>
<dbReference type="InterPro" id="IPR011041">
    <property type="entry name" value="Quinoprot_gluc/sorb_DH_b-prop"/>
</dbReference>
<evidence type="ECO:0000256" key="1">
    <source>
        <dbReference type="ARBA" id="ARBA00022617"/>
    </source>
</evidence>
<dbReference type="InterPro" id="IPR036909">
    <property type="entry name" value="Cyt_c-like_dom_sf"/>
</dbReference>
<comment type="caution">
    <text evidence="7">The sequence shown here is derived from an EMBL/GenBank/DDBJ whole genome shotgun (WGS) entry which is preliminary data.</text>
</comment>
<keyword evidence="8" id="KW-1185">Reference proteome</keyword>
<dbReference type="InterPro" id="IPR011042">
    <property type="entry name" value="6-blade_b-propeller_TolB-like"/>
</dbReference>
<evidence type="ECO:0000259" key="6">
    <source>
        <dbReference type="PROSITE" id="PS51007"/>
    </source>
</evidence>
<dbReference type="Gene3D" id="1.25.10.10">
    <property type="entry name" value="Leucine-rich Repeat Variant"/>
    <property type="match status" value="1"/>
</dbReference>
<dbReference type="PROSITE" id="PS51007">
    <property type="entry name" value="CYTC"/>
    <property type="match status" value="1"/>
</dbReference>
<keyword evidence="3 4" id="KW-0408">Iron</keyword>
<gene>
    <name evidence="7" type="ORF">Cflav_PD3440</name>
</gene>
<keyword evidence="1 4" id="KW-0349">Heme</keyword>
<dbReference type="RefSeq" id="WP_007415421.1">
    <property type="nucleotide sequence ID" value="NZ_ABOX02000016.1"/>
</dbReference>
<evidence type="ECO:0000256" key="5">
    <source>
        <dbReference type="SAM" id="SignalP"/>
    </source>
</evidence>
<dbReference type="SUPFAM" id="SSF50952">
    <property type="entry name" value="Soluble quinoprotein glucose dehydrogenase"/>
    <property type="match status" value="1"/>
</dbReference>
<dbReference type="SUPFAM" id="SSF46626">
    <property type="entry name" value="Cytochrome c"/>
    <property type="match status" value="1"/>
</dbReference>
<feature type="chain" id="PRO_5002894816" evidence="5">
    <location>
        <begin position="23"/>
        <end position="856"/>
    </location>
</feature>
<name>B9XHX7_PEDPL</name>